<feature type="compositionally biased region" description="Gly residues" evidence="1">
    <location>
        <begin position="239"/>
        <end position="259"/>
    </location>
</feature>
<feature type="region of interest" description="Disordered" evidence="1">
    <location>
        <begin position="31"/>
        <end position="52"/>
    </location>
</feature>
<dbReference type="EMBL" id="JAAALK010000290">
    <property type="protein sequence ID" value="KAG8047115.1"/>
    <property type="molecule type" value="Genomic_DNA"/>
</dbReference>
<feature type="compositionally biased region" description="Polar residues" evidence="1">
    <location>
        <begin position="78"/>
        <end position="87"/>
    </location>
</feature>
<keyword evidence="3" id="KW-1185">Reference proteome</keyword>
<dbReference type="Proteomes" id="UP000729402">
    <property type="component" value="Unassembled WGS sequence"/>
</dbReference>
<feature type="region of interest" description="Disordered" evidence="1">
    <location>
        <begin position="215"/>
        <end position="259"/>
    </location>
</feature>
<evidence type="ECO:0000256" key="1">
    <source>
        <dbReference type="SAM" id="MobiDB-lite"/>
    </source>
</evidence>
<reference evidence="2" key="1">
    <citation type="journal article" date="2021" name="bioRxiv">
        <title>Whole Genome Assembly and Annotation of Northern Wild Rice, Zizania palustris L., Supports a Whole Genome Duplication in the Zizania Genus.</title>
        <authorList>
            <person name="Haas M."/>
            <person name="Kono T."/>
            <person name="Macchietto M."/>
            <person name="Millas R."/>
            <person name="McGilp L."/>
            <person name="Shao M."/>
            <person name="Duquette J."/>
            <person name="Hirsch C.N."/>
            <person name="Kimball J."/>
        </authorList>
    </citation>
    <scope>NUCLEOTIDE SEQUENCE</scope>
    <source>
        <tissue evidence="2">Fresh leaf tissue</tissue>
    </source>
</reference>
<protein>
    <submittedName>
        <fullName evidence="2">Uncharacterized protein</fullName>
    </submittedName>
</protein>
<proteinExistence type="predicted"/>
<sequence length="296" mass="32104">MRYNNFLENPIQSSTHRIVFHALDNTPFHPPPLSHHSSLTPLENKSPSSNPQYPPLICPSSASRIHPHRSCLPPARISTLSPQTESKLPQRIRVPSKSRTLTHTEREGEGERDRWAAMATLPQRFKLLATRCAVAAPSPSRSPATMYGAGAASPGYRLRRHRRRRGGGRLRRFLCRRVGVGGGGGGTEAVREQEEYKRPLVGRGGRTLRDLFVSSPEGARRRGGGGCDGDGEEEEEEGGIGGFRSAQGGGGSVGGGGGRRFVSGGLRSLLMRRSWRPVLVAIPEGEGKPELATIEE</sequence>
<feature type="compositionally biased region" description="Acidic residues" evidence="1">
    <location>
        <begin position="229"/>
        <end position="238"/>
    </location>
</feature>
<name>A0A8J5V1T5_ZIZPA</name>
<feature type="compositionally biased region" description="Basic and acidic residues" evidence="1">
    <location>
        <begin position="102"/>
        <end position="111"/>
    </location>
</feature>
<dbReference type="AlphaFoldDB" id="A0A8J5V1T5"/>
<evidence type="ECO:0000313" key="2">
    <source>
        <dbReference type="EMBL" id="KAG8047115.1"/>
    </source>
</evidence>
<accession>A0A8J5V1T5</accession>
<gene>
    <name evidence="2" type="ORF">GUJ93_ZPchr0008g11474</name>
</gene>
<feature type="region of interest" description="Disordered" evidence="1">
    <location>
        <begin position="68"/>
        <end position="111"/>
    </location>
</feature>
<evidence type="ECO:0000313" key="3">
    <source>
        <dbReference type="Proteomes" id="UP000729402"/>
    </source>
</evidence>
<organism evidence="2 3">
    <name type="scientific">Zizania palustris</name>
    <name type="common">Northern wild rice</name>
    <dbReference type="NCBI Taxonomy" id="103762"/>
    <lineage>
        <taxon>Eukaryota</taxon>
        <taxon>Viridiplantae</taxon>
        <taxon>Streptophyta</taxon>
        <taxon>Embryophyta</taxon>
        <taxon>Tracheophyta</taxon>
        <taxon>Spermatophyta</taxon>
        <taxon>Magnoliopsida</taxon>
        <taxon>Liliopsida</taxon>
        <taxon>Poales</taxon>
        <taxon>Poaceae</taxon>
        <taxon>BOP clade</taxon>
        <taxon>Oryzoideae</taxon>
        <taxon>Oryzeae</taxon>
        <taxon>Zizaniinae</taxon>
        <taxon>Zizania</taxon>
    </lineage>
</organism>
<dbReference type="OrthoDB" id="696918at2759"/>
<comment type="caution">
    <text evidence="2">The sequence shown here is derived from an EMBL/GenBank/DDBJ whole genome shotgun (WGS) entry which is preliminary data.</text>
</comment>
<reference evidence="2" key="2">
    <citation type="submission" date="2021-02" db="EMBL/GenBank/DDBJ databases">
        <authorList>
            <person name="Kimball J.A."/>
            <person name="Haas M.W."/>
            <person name="Macchietto M."/>
            <person name="Kono T."/>
            <person name="Duquette J."/>
            <person name="Shao M."/>
        </authorList>
    </citation>
    <scope>NUCLEOTIDE SEQUENCE</scope>
    <source>
        <tissue evidence="2">Fresh leaf tissue</tissue>
    </source>
</reference>
<dbReference type="PANTHER" id="PTHR34542">
    <property type="entry name" value="OS08G0359900 PROTEIN"/>
    <property type="match status" value="1"/>
</dbReference>
<dbReference type="PANTHER" id="PTHR34542:SF1">
    <property type="entry name" value="OS08G0359900 PROTEIN"/>
    <property type="match status" value="1"/>
</dbReference>